<evidence type="ECO:0000256" key="14">
    <source>
        <dbReference type="RuleBase" id="RU000461"/>
    </source>
</evidence>
<comment type="subcellular location">
    <subcellularLocation>
        <location evidence="2">Membrane</location>
    </subcellularLocation>
</comment>
<evidence type="ECO:0000256" key="15">
    <source>
        <dbReference type="SAM" id="MobiDB-lite"/>
    </source>
</evidence>
<evidence type="ECO:0000256" key="6">
    <source>
        <dbReference type="ARBA" id="ARBA00022692"/>
    </source>
</evidence>
<dbReference type="InterPro" id="IPR050364">
    <property type="entry name" value="Cytochrome_P450_fung"/>
</dbReference>
<keyword evidence="10 13" id="KW-0408">Iron</keyword>
<comment type="cofactor">
    <cofactor evidence="1 13">
        <name>heme</name>
        <dbReference type="ChEBI" id="CHEBI:30413"/>
    </cofactor>
</comment>
<dbReference type="Proteomes" id="UP000298061">
    <property type="component" value="Unassembled WGS sequence"/>
</dbReference>
<proteinExistence type="inferred from homology"/>
<evidence type="ECO:0000256" key="9">
    <source>
        <dbReference type="ARBA" id="ARBA00023002"/>
    </source>
</evidence>
<dbReference type="STRING" id="135208.A0A4Z0AAU5"/>
<protein>
    <recommendedName>
        <fullName evidence="18">Cytochrome P450</fullName>
    </recommendedName>
</protein>
<evidence type="ECO:0000256" key="7">
    <source>
        <dbReference type="ARBA" id="ARBA00022723"/>
    </source>
</evidence>
<evidence type="ECO:0008006" key="18">
    <source>
        <dbReference type="Google" id="ProtNLM"/>
    </source>
</evidence>
<accession>A0A4Z0AAU5</accession>
<keyword evidence="5 13" id="KW-0349">Heme</keyword>
<evidence type="ECO:0000256" key="2">
    <source>
        <dbReference type="ARBA" id="ARBA00004370"/>
    </source>
</evidence>
<reference evidence="16 17" key="1">
    <citation type="submission" date="2019-02" db="EMBL/GenBank/DDBJ databases">
        <title>Genome sequencing of the rare red list fungi Hericium alpestre (H. flagellum).</title>
        <authorList>
            <person name="Buettner E."/>
            <person name="Kellner H."/>
        </authorList>
    </citation>
    <scope>NUCLEOTIDE SEQUENCE [LARGE SCALE GENOMIC DNA]</scope>
    <source>
        <strain evidence="16 17">DSM 108284</strain>
    </source>
</reference>
<keyword evidence="7 13" id="KW-0479">Metal-binding</keyword>
<sequence length="491" mass="54855">MFAAAVLFAFALVVALVARWLKARRLRLPPGPPPDPFIGNLRQMAFTNQEQMFESWGKTYVWAGTRFSATCPTASVPEHRRLIQDHFNQQAILAYRPLQRLETCTLLLGLLQKPEAFIRHVRRFSAGTIMKITYGHTVKSMDELYVRLAEDAAHETVSAGSPGSMLVDFFPALKFLPAWMPGAGFKRHALKTRVKVRRMLDIPFKMVQRTMAAGTAIPSFVSDLIIANESDSKHKQYEEEDIKGAAGVLYGAATDTTSALLISFFLAMTLHPDVLRKAQAEIEEKVGPDRLPDFEDRDSLPYVDSIVKEVYRAMTRSEDMYTDPHTFYPERFMNQDSQTAEMTDPKNVVFGFGRRLCPGKFFGDANIWLVVASVLAAFDITKRRNDRGEEIPPLVDYASGFVSNEAAQVPKLDVSNEGLASMKYDAMGPLVVNSDGTVSRITNWPNMTELERERTMKVLIARNKLRLAKQDADDPSSTPLSMAGSAGEASK</sequence>
<evidence type="ECO:0000256" key="12">
    <source>
        <dbReference type="ARBA" id="ARBA00023136"/>
    </source>
</evidence>
<dbReference type="PANTHER" id="PTHR46300:SF2">
    <property type="entry name" value="CYTOCHROME P450 MONOOXYGENASE ALNH-RELATED"/>
    <property type="match status" value="1"/>
</dbReference>
<evidence type="ECO:0000256" key="5">
    <source>
        <dbReference type="ARBA" id="ARBA00022617"/>
    </source>
</evidence>
<evidence type="ECO:0000256" key="13">
    <source>
        <dbReference type="PIRSR" id="PIRSR602401-1"/>
    </source>
</evidence>
<keyword evidence="17" id="KW-1185">Reference proteome</keyword>
<organism evidence="16 17">
    <name type="scientific">Hericium alpestre</name>
    <dbReference type="NCBI Taxonomy" id="135208"/>
    <lineage>
        <taxon>Eukaryota</taxon>
        <taxon>Fungi</taxon>
        <taxon>Dikarya</taxon>
        <taxon>Basidiomycota</taxon>
        <taxon>Agaricomycotina</taxon>
        <taxon>Agaricomycetes</taxon>
        <taxon>Russulales</taxon>
        <taxon>Hericiaceae</taxon>
        <taxon>Hericium</taxon>
    </lineage>
</organism>
<comment type="similarity">
    <text evidence="4 14">Belongs to the cytochrome P450 family.</text>
</comment>
<gene>
    <name evidence="16" type="ORF">EWM64_g548</name>
</gene>
<dbReference type="GO" id="GO:0004497">
    <property type="term" value="F:monooxygenase activity"/>
    <property type="evidence" value="ECO:0007669"/>
    <property type="project" value="UniProtKB-KW"/>
</dbReference>
<dbReference type="InterPro" id="IPR036396">
    <property type="entry name" value="Cyt_P450_sf"/>
</dbReference>
<dbReference type="AlphaFoldDB" id="A0A4Z0AAU5"/>
<evidence type="ECO:0000256" key="8">
    <source>
        <dbReference type="ARBA" id="ARBA00022989"/>
    </source>
</evidence>
<keyword evidence="8" id="KW-1133">Transmembrane helix</keyword>
<comment type="caution">
    <text evidence="16">The sequence shown here is derived from an EMBL/GenBank/DDBJ whole genome shotgun (WGS) entry which is preliminary data.</text>
</comment>
<keyword evidence="12" id="KW-0472">Membrane</keyword>
<dbReference type="GO" id="GO:0016705">
    <property type="term" value="F:oxidoreductase activity, acting on paired donors, with incorporation or reduction of molecular oxygen"/>
    <property type="evidence" value="ECO:0007669"/>
    <property type="project" value="InterPro"/>
</dbReference>
<evidence type="ECO:0000256" key="1">
    <source>
        <dbReference type="ARBA" id="ARBA00001971"/>
    </source>
</evidence>
<evidence type="ECO:0000313" key="16">
    <source>
        <dbReference type="EMBL" id="TFY83467.1"/>
    </source>
</evidence>
<dbReference type="GO" id="GO:0005506">
    <property type="term" value="F:iron ion binding"/>
    <property type="evidence" value="ECO:0007669"/>
    <property type="project" value="InterPro"/>
</dbReference>
<evidence type="ECO:0000256" key="10">
    <source>
        <dbReference type="ARBA" id="ARBA00023004"/>
    </source>
</evidence>
<dbReference type="Pfam" id="PF00067">
    <property type="entry name" value="p450"/>
    <property type="match status" value="2"/>
</dbReference>
<dbReference type="EMBL" id="SFCI01000027">
    <property type="protein sequence ID" value="TFY83467.1"/>
    <property type="molecule type" value="Genomic_DNA"/>
</dbReference>
<name>A0A4Z0AAU5_9AGAM</name>
<evidence type="ECO:0000256" key="3">
    <source>
        <dbReference type="ARBA" id="ARBA00005179"/>
    </source>
</evidence>
<dbReference type="PRINTS" id="PR00463">
    <property type="entry name" value="EP450I"/>
</dbReference>
<dbReference type="PROSITE" id="PS00086">
    <property type="entry name" value="CYTOCHROME_P450"/>
    <property type="match status" value="1"/>
</dbReference>
<evidence type="ECO:0000256" key="4">
    <source>
        <dbReference type="ARBA" id="ARBA00010617"/>
    </source>
</evidence>
<feature type="binding site" description="axial binding residue" evidence="13">
    <location>
        <position position="357"/>
    </location>
    <ligand>
        <name>heme</name>
        <dbReference type="ChEBI" id="CHEBI:30413"/>
    </ligand>
    <ligandPart>
        <name>Fe</name>
        <dbReference type="ChEBI" id="CHEBI:18248"/>
    </ligandPart>
</feature>
<dbReference type="CDD" id="cd11065">
    <property type="entry name" value="CYP64-like"/>
    <property type="match status" value="1"/>
</dbReference>
<feature type="region of interest" description="Disordered" evidence="15">
    <location>
        <begin position="468"/>
        <end position="491"/>
    </location>
</feature>
<dbReference type="GO" id="GO:0020037">
    <property type="term" value="F:heme binding"/>
    <property type="evidence" value="ECO:0007669"/>
    <property type="project" value="InterPro"/>
</dbReference>
<keyword evidence="9 14" id="KW-0560">Oxidoreductase</keyword>
<keyword evidence="11 14" id="KW-0503">Monooxygenase</keyword>
<dbReference type="InterPro" id="IPR017972">
    <property type="entry name" value="Cyt_P450_CS"/>
</dbReference>
<dbReference type="InterPro" id="IPR002401">
    <property type="entry name" value="Cyt_P450_E_grp-I"/>
</dbReference>
<comment type="pathway">
    <text evidence="3">Secondary metabolite biosynthesis.</text>
</comment>
<evidence type="ECO:0000313" key="17">
    <source>
        <dbReference type="Proteomes" id="UP000298061"/>
    </source>
</evidence>
<dbReference type="Gene3D" id="1.10.630.10">
    <property type="entry name" value="Cytochrome P450"/>
    <property type="match status" value="2"/>
</dbReference>
<dbReference type="SUPFAM" id="SSF48264">
    <property type="entry name" value="Cytochrome P450"/>
    <property type="match status" value="1"/>
</dbReference>
<dbReference type="PANTHER" id="PTHR46300">
    <property type="entry name" value="P450, PUTATIVE (EUROFUNG)-RELATED-RELATED"/>
    <property type="match status" value="1"/>
</dbReference>
<dbReference type="InterPro" id="IPR001128">
    <property type="entry name" value="Cyt_P450"/>
</dbReference>
<dbReference type="OrthoDB" id="2789670at2759"/>
<keyword evidence="6" id="KW-0812">Transmembrane</keyword>
<evidence type="ECO:0000256" key="11">
    <source>
        <dbReference type="ARBA" id="ARBA00023033"/>
    </source>
</evidence>